<protein>
    <submittedName>
        <fullName evidence="4">Glycosyltransferase family 4 protein</fullName>
    </submittedName>
</protein>
<keyword evidence="2" id="KW-0808">Transferase</keyword>
<dbReference type="EMBL" id="CP118615">
    <property type="protein sequence ID" value="WDZ87819.1"/>
    <property type="molecule type" value="Genomic_DNA"/>
</dbReference>
<evidence type="ECO:0000256" key="1">
    <source>
        <dbReference type="ARBA" id="ARBA00022676"/>
    </source>
</evidence>
<evidence type="ECO:0000313" key="5">
    <source>
        <dbReference type="Proteomes" id="UP001219605"/>
    </source>
</evidence>
<organism evidence="4 5">
    <name type="scientific">Micromonospora cathayae</name>
    <dbReference type="NCBI Taxonomy" id="3028804"/>
    <lineage>
        <taxon>Bacteria</taxon>
        <taxon>Bacillati</taxon>
        <taxon>Actinomycetota</taxon>
        <taxon>Actinomycetes</taxon>
        <taxon>Micromonosporales</taxon>
        <taxon>Micromonosporaceae</taxon>
        <taxon>Micromonospora</taxon>
    </lineage>
</organism>
<dbReference type="Gene3D" id="3.40.50.2000">
    <property type="entry name" value="Glycogen Phosphorylase B"/>
    <property type="match status" value="2"/>
</dbReference>
<accession>A0ABY8A1F1</accession>
<dbReference type="Proteomes" id="UP001219605">
    <property type="component" value="Chromosome"/>
</dbReference>
<gene>
    <name evidence="4" type="ORF">PVK37_16125</name>
</gene>
<dbReference type="SUPFAM" id="SSF53756">
    <property type="entry name" value="UDP-Glycosyltransferase/glycogen phosphorylase"/>
    <property type="match status" value="1"/>
</dbReference>
<evidence type="ECO:0000256" key="2">
    <source>
        <dbReference type="ARBA" id="ARBA00022679"/>
    </source>
</evidence>
<feature type="domain" description="Glycosyltransferase subfamily 4-like N-terminal" evidence="3">
    <location>
        <begin position="188"/>
        <end position="306"/>
    </location>
</feature>
<keyword evidence="5" id="KW-1185">Reference proteome</keyword>
<proteinExistence type="predicted"/>
<evidence type="ECO:0000313" key="4">
    <source>
        <dbReference type="EMBL" id="WDZ87819.1"/>
    </source>
</evidence>
<dbReference type="RefSeq" id="WP_275034830.1">
    <property type="nucleotide sequence ID" value="NZ_CP118615.1"/>
</dbReference>
<reference evidence="4 5" key="1">
    <citation type="submission" date="2023-02" db="EMBL/GenBank/DDBJ databases">
        <authorList>
            <person name="Mo P."/>
        </authorList>
    </citation>
    <scope>NUCLEOTIDE SEQUENCE [LARGE SCALE GENOMIC DNA]</scope>
    <source>
        <strain evidence="4 5">HUAS 3</strain>
    </source>
</reference>
<dbReference type="PANTHER" id="PTHR12526">
    <property type="entry name" value="GLYCOSYLTRANSFERASE"/>
    <property type="match status" value="1"/>
</dbReference>
<dbReference type="Pfam" id="PF13692">
    <property type="entry name" value="Glyco_trans_1_4"/>
    <property type="match status" value="1"/>
</dbReference>
<sequence>MGFDGGAGAAASRGRVVMLVDNGVNGDSRVQKAARSAADAGWEVILLGRAPGGVPQTWRLGGAEVRLLAVADPLSRRRHEYRRVFRRGPLAYPPNGIAAHRKQAVRAWETDLRLRAAELDLTARSGRPVPGWRRRALAAEKVAASVTGKWVSFRYWQLTRGQKDRRKLAGPVDRFYTWFWETVRGDGAWRRLEPALWDWELAFGPVVDRLRPDIIHANDYKMLGVGARATLRLRAAGHPVQLVWDAHEFLPGLNPALSRGRWLRAQCAHEREHAPVADAVVTVSEALADLLQREHHLPERPTVVLNAPNAGAADATDGGPVPDLRALCGIGSDVPLLAYSGAVAPVRGVDVVVEALPALAGVHLALVSLPPGRSSTPSIDALLRRAGELGVADRVHVLPYVPHHQVAAFLSAADAAVSPLVHLPNHEIALSNKFFEYSHARLPIVVSDVRTMAETVRSTGQGEVFRAQDAADFARAARAVLADPERYRAAYDRPGLLENWTWERQAEALDRVYTRLLAPAGVG</sequence>
<dbReference type="CDD" id="cd03801">
    <property type="entry name" value="GT4_PimA-like"/>
    <property type="match status" value="1"/>
</dbReference>
<evidence type="ECO:0000259" key="3">
    <source>
        <dbReference type="Pfam" id="PF13439"/>
    </source>
</evidence>
<name>A0ABY8A1F1_9ACTN</name>
<dbReference type="Pfam" id="PF13439">
    <property type="entry name" value="Glyco_transf_4"/>
    <property type="match status" value="1"/>
</dbReference>
<keyword evidence="1" id="KW-0328">Glycosyltransferase</keyword>
<dbReference type="InterPro" id="IPR028098">
    <property type="entry name" value="Glyco_trans_4-like_N"/>
</dbReference>
<dbReference type="PANTHER" id="PTHR12526:SF510">
    <property type="entry name" value="D-INOSITOL 3-PHOSPHATE GLYCOSYLTRANSFERASE"/>
    <property type="match status" value="1"/>
</dbReference>